<dbReference type="AlphaFoldDB" id="A0A0B6XZE4"/>
<dbReference type="PANTHER" id="PTHR21630:SF10">
    <property type="entry name" value="VENTRICULAR ZONE-EXPRESSED PH DOMAIN-CONTAINING PROTEIN HOMOLOG 1"/>
    <property type="match status" value="1"/>
</dbReference>
<dbReference type="InterPro" id="IPR039888">
    <property type="entry name" value="Melted-like"/>
</dbReference>
<dbReference type="GO" id="GO:0009966">
    <property type="term" value="P:regulation of signal transduction"/>
    <property type="evidence" value="ECO:0007669"/>
    <property type="project" value="TreeGrafter"/>
</dbReference>
<evidence type="ECO:0000256" key="1">
    <source>
        <dbReference type="ARBA" id="ARBA00004184"/>
    </source>
</evidence>
<dbReference type="EMBL" id="HACG01002414">
    <property type="protein sequence ID" value="CEK49279.1"/>
    <property type="molecule type" value="Transcribed_RNA"/>
</dbReference>
<comment type="subcellular location">
    <subcellularLocation>
        <location evidence="1">Endomembrane system</location>
        <topology evidence="1">Peripheral membrane protein</topology>
    </subcellularLocation>
</comment>
<gene>
    <name evidence="4" type="primary">ORF7122</name>
</gene>
<dbReference type="PANTHER" id="PTHR21630">
    <property type="entry name" value="VEPH-A/MELTED"/>
    <property type="match status" value="1"/>
</dbReference>
<organism evidence="4">
    <name type="scientific">Arion vulgaris</name>
    <dbReference type="NCBI Taxonomy" id="1028688"/>
    <lineage>
        <taxon>Eukaryota</taxon>
        <taxon>Metazoa</taxon>
        <taxon>Spiralia</taxon>
        <taxon>Lophotrochozoa</taxon>
        <taxon>Mollusca</taxon>
        <taxon>Gastropoda</taxon>
        <taxon>Heterobranchia</taxon>
        <taxon>Euthyneura</taxon>
        <taxon>Panpulmonata</taxon>
        <taxon>Eupulmonata</taxon>
        <taxon>Stylommatophora</taxon>
        <taxon>Helicina</taxon>
        <taxon>Arionoidea</taxon>
        <taxon>Arionidae</taxon>
        <taxon>Arion</taxon>
    </lineage>
</organism>
<name>A0A0B6XZE4_9EUPU</name>
<feature type="region of interest" description="Disordered" evidence="3">
    <location>
        <begin position="101"/>
        <end position="131"/>
    </location>
</feature>
<evidence type="ECO:0000256" key="3">
    <source>
        <dbReference type="SAM" id="MobiDB-lite"/>
    </source>
</evidence>
<dbReference type="GO" id="GO:0012505">
    <property type="term" value="C:endomembrane system"/>
    <property type="evidence" value="ECO:0007669"/>
    <property type="project" value="UniProtKB-SubCell"/>
</dbReference>
<proteinExistence type="predicted"/>
<keyword evidence="2" id="KW-0472">Membrane</keyword>
<sequence>SAIQGVVDSQPMLMYQVAQITAAVGTLSHEHAKKSMRFLVSKLNSVDQSFLPSVLQEIRGLGMTYHTLLEENLEKIFKFSTSGSSAVRLLVQQIREDVRKHNSANYSRKQSISSETASHSSRILPSHNEVI</sequence>
<evidence type="ECO:0000313" key="4">
    <source>
        <dbReference type="EMBL" id="CEK49279.1"/>
    </source>
</evidence>
<feature type="non-terminal residue" evidence="4">
    <location>
        <position position="131"/>
    </location>
</feature>
<protein>
    <submittedName>
        <fullName evidence="4">Uncharacterized protein</fullName>
    </submittedName>
</protein>
<feature type="compositionally biased region" description="Polar residues" evidence="3">
    <location>
        <begin position="103"/>
        <end position="123"/>
    </location>
</feature>
<accession>A0A0B6XZE4</accession>
<dbReference type="GO" id="GO:0005886">
    <property type="term" value="C:plasma membrane"/>
    <property type="evidence" value="ECO:0007669"/>
    <property type="project" value="TreeGrafter"/>
</dbReference>
<dbReference type="GO" id="GO:0010314">
    <property type="term" value="F:phosphatidylinositol-5-phosphate binding"/>
    <property type="evidence" value="ECO:0007669"/>
    <property type="project" value="TreeGrafter"/>
</dbReference>
<reference evidence="4" key="1">
    <citation type="submission" date="2014-12" db="EMBL/GenBank/DDBJ databases">
        <title>Insight into the proteome of Arion vulgaris.</title>
        <authorList>
            <person name="Aradska J."/>
            <person name="Bulat T."/>
            <person name="Smidak R."/>
            <person name="Sarate P."/>
            <person name="Gangsoo J."/>
            <person name="Sialana F."/>
            <person name="Bilban M."/>
            <person name="Lubec G."/>
        </authorList>
    </citation>
    <scope>NUCLEOTIDE SEQUENCE</scope>
    <source>
        <tissue evidence="4">Skin</tissue>
    </source>
</reference>
<feature type="non-terminal residue" evidence="4">
    <location>
        <position position="1"/>
    </location>
</feature>
<evidence type="ECO:0000256" key="2">
    <source>
        <dbReference type="ARBA" id="ARBA00023136"/>
    </source>
</evidence>